<accession>A0A7C3KFN0</accession>
<feature type="transmembrane region" description="Helical" evidence="1">
    <location>
        <begin position="148"/>
        <end position="169"/>
    </location>
</feature>
<name>A0A7C3KFN0_9CYAN</name>
<dbReference type="AlphaFoldDB" id="A0A7C3KFN0"/>
<protein>
    <submittedName>
        <fullName evidence="2">Uncharacterized protein</fullName>
    </submittedName>
</protein>
<gene>
    <name evidence="2" type="ORF">ENR64_15810</name>
</gene>
<comment type="caution">
    <text evidence="2">The sequence shown here is derived from an EMBL/GenBank/DDBJ whole genome shotgun (WGS) entry which is preliminary data.</text>
</comment>
<proteinExistence type="predicted"/>
<reference evidence="2" key="1">
    <citation type="journal article" date="2020" name="mSystems">
        <title>Genome- and Community-Level Interaction Insights into Carbon Utilization and Element Cycling Functions of Hydrothermarchaeota in Hydrothermal Sediment.</title>
        <authorList>
            <person name="Zhou Z."/>
            <person name="Liu Y."/>
            <person name="Xu W."/>
            <person name="Pan J."/>
            <person name="Luo Z.H."/>
            <person name="Li M."/>
        </authorList>
    </citation>
    <scope>NUCLEOTIDE SEQUENCE [LARGE SCALE GENOMIC DNA]</scope>
    <source>
        <strain evidence="2">SpSt-418</strain>
    </source>
</reference>
<organism evidence="2">
    <name type="scientific">Oscillatoriales cyanobacterium SpSt-418</name>
    <dbReference type="NCBI Taxonomy" id="2282169"/>
    <lineage>
        <taxon>Bacteria</taxon>
        <taxon>Bacillati</taxon>
        <taxon>Cyanobacteriota</taxon>
        <taxon>Cyanophyceae</taxon>
        <taxon>Oscillatoriophycideae</taxon>
        <taxon>Oscillatoriales</taxon>
    </lineage>
</organism>
<evidence type="ECO:0000256" key="1">
    <source>
        <dbReference type="SAM" id="Phobius"/>
    </source>
</evidence>
<keyword evidence="1" id="KW-0472">Membrane</keyword>
<keyword evidence="1" id="KW-1133">Transmembrane helix</keyword>
<sequence length="261" mass="28925">MKIVENTASTLKLKAQFQTLGTFGVLFGLPFLVGGIIAALTIGQRSLLTCDRLEPKQVECELKTNSFLAERTMRIPVGHLQGAEVEVNDGDDGDTYRVALITQGGRVPLTEVYSAGIGFNHRGKVEQINAFLQNPEQMTLTVQEDYRWFAYLFGGIFVIVGGVIVFASLTAPFPVDCTFDKRSGQAKLRQRSLIATHVQEYRLHEVKEARLVESTDSDGDTVYRAQLVLRSGKEISIDFLGAVADKQNIVDVINTFLNPRR</sequence>
<dbReference type="EMBL" id="DSRU01000230">
    <property type="protein sequence ID" value="HFM99190.1"/>
    <property type="molecule type" value="Genomic_DNA"/>
</dbReference>
<evidence type="ECO:0000313" key="2">
    <source>
        <dbReference type="EMBL" id="HFM99190.1"/>
    </source>
</evidence>
<keyword evidence="1" id="KW-0812">Transmembrane</keyword>
<feature type="transmembrane region" description="Helical" evidence="1">
    <location>
        <begin position="20"/>
        <end position="42"/>
    </location>
</feature>